<dbReference type="NCBIfam" id="NF041366">
    <property type="entry name" value="GntA_guanitoxin"/>
    <property type="match status" value="1"/>
</dbReference>
<dbReference type="RefSeq" id="WP_231044850.1">
    <property type="nucleotide sequence ID" value="NZ_CP106882.1"/>
</dbReference>
<keyword evidence="2" id="KW-1185">Reference proteome</keyword>
<keyword evidence="1" id="KW-0614">Plasmid</keyword>
<dbReference type="PANTHER" id="PTHR40045">
    <property type="entry name" value="YCGG FAMILY PROTEIN"/>
    <property type="match status" value="1"/>
</dbReference>
<proteinExistence type="predicted"/>
<dbReference type="EMBL" id="CP106882">
    <property type="protein sequence ID" value="UYG53669.1"/>
    <property type="molecule type" value="Genomic_DNA"/>
</dbReference>
<protein>
    <submittedName>
        <fullName evidence="1">YqcI/YcgG family protein</fullName>
    </submittedName>
</protein>
<geneLocation type="plasmid" evidence="1 2">
    <name>unnamed1</name>
</geneLocation>
<dbReference type="PANTHER" id="PTHR40045:SF1">
    <property type="entry name" value="YQCI_YCGG FAMILY PROTEIN"/>
    <property type="match status" value="1"/>
</dbReference>
<evidence type="ECO:0000313" key="1">
    <source>
        <dbReference type="EMBL" id="UYG53669.1"/>
    </source>
</evidence>
<organism evidence="1 2">
    <name type="scientific">Comamonas endophytica</name>
    <dbReference type="NCBI Taxonomy" id="2949090"/>
    <lineage>
        <taxon>Bacteria</taxon>
        <taxon>Pseudomonadati</taxon>
        <taxon>Pseudomonadota</taxon>
        <taxon>Betaproteobacteria</taxon>
        <taxon>Burkholderiales</taxon>
        <taxon>Comamonadaceae</taxon>
        <taxon>Comamonas</taxon>
    </lineage>
</organism>
<gene>
    <name evidence="1" type="ORF">M9799_17175</name>
</gene>
<dbReference type="Proteomes" id="UP001162800">
    <property type="component" value="Plasmid unnamed1"/>
</dbReference>
<evidence type="ECO:0000313" key="2">
    <source>
        <dbReference type="Proteomes" id="UP001162800"/>
    </source>
</evidence>
<dbReference type="InterPro" id="IPR014988">
    <property type="entry name" value="Uncharacterised_YqcI/YcgG"/>
</dbReference>
<reference evidence="1" key="1">
    <citation type="submission" date="2022-09" db="EMBL/GenBank/DDBJ databases">
        <title>The complete genome of Acidovorax sp. 5MLIR.</title>
        <authorList>
            <person name="Liu L."/>
            <person name="Yue J."/>
            <person name="Yang F."/>
            <person name="Yuan J."/>
            <person name="Li L."/>
        </authorList>
    </citation>
    <scope>NUCLEOTIDE SEQUENCE</scope>
    <source>
        <strain evidence="1">5MLIR</strain>
        <plasmid evidence="1">unnamed1</plasmid>
    </source>
</reference>
<dbReference type="Pfam" id="PF08892">
    <property type="entry name" value="YqcI_YcgG"/>
    <property type="match status" value="1"/>
</dbReference>
<accession>A0ABY6GEZ8</accession>
<name>A0ABY6GEZ8_9BURK</name>
<sequence length="231" mass="25617">MRAQIKPTDLPSSAPGQLVRDFIANPSFPCVGAKSALNKGRLQLQEFGALGDPAFTPALHAALLRYSQDHPAPGMVPVTFIAAFERELLDEHSFEQRLWRQLQALHEHDCAHGIAWSPEVTDDPERNEFSFSVGGRAFFVVGMHPGASRLARRAPIPCLVFNFHEQFELLKHSGKYTGMQDAIRKRDIALQGSINPVLARFGESSEARQYSGRAVEAGWQCPFHSKAKQDA</sequence>